<reference evidence="3" key="1">
    <citation type="journal article" date="2010" name="Nat. Biotechnol.">
        <title>Draft genome sequence of the oilseed species Ricinus communis.</title>
        <authorList>
            <person name="Chan A.P."/>
            <person name="Crabtree J."/>
            <person name="Zhao Q."/>
            <person name="Lorenzi H."/>
            <person name="Orvis J."/>
            <person name="Puiu D."/>
            <person name="Melake-Berhan A."/>
            <person name="Jones K.M."/>
            <person name="Redman J."/>
            <person name="Chen G."/>
            <person name="Cahoon E.B."/>
            <person name="Gedil M."/>
            <person name="Stanke M."/>
            <person name="Haas B.J."/>
            <person name="Wortman J.R."/>
            <person name="Fraser-Liggett C.M."/>
            <person name="Ravel J."/>
            <person name="Rabinowicz P.D."/>
        </authorList>
    </citation>
    <scope>NUCLEOTIDE SEQUENCE [LARGE SCALE GENOMIC DNA]</scope>
    <source>
        <strain evidence="3">cv. Hale</strain>
    </source>
</reference>
<dbReference type="AlphaFoldDB" id="B9TL22"/>
<feature type="compositionally biased region" description="Polar residues" evidence="1">
    <location>
        <begin position="202"/>
        <end position="212"/>
    </location>
</feature>
<sequence length="271" mass="29647">RRHAPEGEWDAEQPRSDRRRQGARRGGPGAEPWQRTDLWWGPDGGGRRARQRRGERPVGGDRVARPADGGDERRGVQHRRGDDLRRWRPELAFGQRAQRERDHRGDGPAGDGRVGPHRQQQRARGRREPAAGSVGAARAGQQGLHQQRRGHAAGGGADRQQRRDHRRAARSAAAVHRHPEPESLSEVAGGRREHDEAFRVPTTGQRDTSQAGAGTCAVVGQGVLGRVVQPLGKRCDGLAGAVRQGLRRRRERVLAGYLQPQAAAALGPISP</sequence>
<organism evidence="2 3">
    <name type="scientific">Ricinus communis</name>
    <name type="common">Castor bean</name>
    <dbReference type="NCBI Taxonomy" id="3988"/>
    <lineage>
        <taxon>Eukaryota</taxon>
        <taxon>Viridiplantae</taxon>
        <taxon>Streptophyta</taxon>
        <taxon>Embryophyta</taxon>
        <taxon>Tracheophyta</taxon>
        <taxon>Spermatophyta</taxon>
        <taxon>Magnoliopsida</taxon>
        <taxon>eudicotyledons</taxon>
        <taxon>Gunneridae</taxon>
        <taxon>Pentapetalae</taxon>
        <taxon>rosids</taxon>
        <taxon>fabids</taxon>
        <taxon>Malpighiales</taxon>
        <taxon>Euphorbiaceae</taxon>
        <taxon>Acalyphoideae</taxon>
        <taxon>Acalypheae</taxon>
        <taxon>Ricinus</taxon>
    </lineage>
</organism>
<feature type="compositionally biased region" description="Basic and acidic residues" evidence="1">
    <location>
        <begin position="97"/>
        <end position="106"/>
    </location>
</feature>
<name>B9TL22_RICCO</name>
<dbReference type="Proteomes" id="UP000008311">
    <property type="component" value="Unassembled WGS sequence"/>
</dbReference>
<feature type="region of interest" description="Disordered" evidence="1">
    <location>
        <begin position="1"/>
        <end position="212"/>
    </location>
</feature>
<gene>
    <name evidence="2" type="ORF">RCOM_1904140</name>
</gene>
<evidence type="ECO:0000313" key="3">
    <source>
        <dbReference type="Proteomes" id="UP000008311"/>
    </source>
</evidence>
<proteinExistence type="predicted"/>
<dbReference type="EMBL" id="EQ986054">
    <property type="protein sequence ID" value="EEF23443.1"/>
    <property type="molecule type" value="Genomic_DNA"/>
</dbReference>
<accession>B9TL22</accession>
<feature type="compositionally biased region" description="Basic and acidic residues" evidence="1">
    <location>
        <begin position="189"/>
        <end position="198"/>
    </location>
</feature>
<dbReference type="InParanoid" id="B9TL22"/>
<feature type="compositionally biased region" description="Low complexity" evidence="1">
    <location>
        <begin position="135"/>
        <end position="145"/>
    </location>
</feature>
<protein>
    <submittedName>
        <fullName evidence="2">Uncharacterized protein</fullName>
    </submittedName>
</protein>
<feature type="compositionally biased region" description="Basic and acidic residues" evidence="1">
    <location>
        <begin position="1"/>
        <end position="20"/>
    </location>
</feature>
<feature type="compositionally biased region" description="Basic and acidic residues" evidence="1">
    <location>
        <begin position="52"/>
        <end position="89"/>
    </location>
</feature>
<feature type="compositionally biased region" description="Basic residues" evidence="1">
    <location>
        <begin position="115"/>
        <end position="125"/>
    </location>
</feature>
<keyword evidence="3" id="KW-1185">Reference proteome</keyword>
<evidence type="ECO:0000313" key="2">
    <source>
        <dbReference type="EMBL" id="EEF23443.1"/>
    </source>
</evidence>
<feature type="non-terminal residue" evidence="2">
    <location>
        <position position="1"/>
    </location>
</feature>
<evidence type="ECO:0000256" key="1">
    <source>
        <dbReference type="SAM" id="MobiDB-lite"/>
    </source>
</evidence>